<gene>
    <name evidence="1" type="ORF">GCM10023333_42500</name>
</gene>
<evidence type="ECO:0000313" key="2">
    <source>
        <dbReference type="Proteomes" id="UP001499988"/>
    </source>
</evidence>
<evidence type="ECO:0000313" key="1">
    <source>
        <dbReference type="EMBL" id="GAA4903688.1"/>
    </source>
</evidence>
<keyword evidence="2" id="KW-1185">Reference proteome</keyword>
<name>A0ABP9FHW9_9GAMM</name>
<dbReference type="Pfam" id="PF10722">
    <property type="entry name" value="YbjN"/>
    <property type="match status" value="1"/>
</dbReference>
<protein>
    <submittedName>
        <fullName evidence="1">YbjN domain-containing protein</fullName>
    </submittedName>
</protein>
<sequence>MPSLPIPDHDTLKSWLEHLQIEYYLCGTCQGLHIPVLQENTGIYDAKVEIEGDFVYLSASIELRPTGLMKAFAEMSRLNTHYPTLKIFVEMVDDTLPRILLCHNLALNPGISADQFSFFMQDCIDQMGQAATEIQALDIIYLGDEDGLEPEPRSPGAIMH</sequence>
<dbReference type="RefSeq" id="WP_345337537.1">
    <property type="nucleotide sequence ID" value="NZ_BAABJZ010000107.1"/>
</dbReference>
<dbReference type="EMBL" id="BAABJZ010000107">
    <property type="protein sequence ID" value="GAA4903688.1"/>
    <property type="molecule type" value="Genomic_DNA"/>
</dbReference>
<reference evidence="2" key="1">
    <citation type="journal article" date="2019" name="Int. J. Syst. Evol. Microbiol.">
        <title>The Global Catalogue of Microorganisms (GCM) 10K type strain sequencing project: providing services to taxonomists for standard genome sequencing and annotation.</title>
        <authorList>
            <consortium name="The Broad Institute Genomics Platform"/>
            <consortium name="The Broad Institute Genome Sequencing Center for Infectious Disease"/>
            <person name="Wu L."/>
            <person name="Ma J."/>
        </authorList>
    </citation>
    <scope>NUCLEOTIDE SEQUENCE [LARGE SCALE GENOMIC DNA]</scope>
    <source>
        <strain evidence="2">JCM 18401</strain>
    </source>
</reference>
<organism evidence="1 2">
    <name type="scientific">Ferrimonas pelagia</name>
    <dbReference type="NCBI Taxonomy" id="1177826"/>
    <lineage>
        <taxon>Bacteria</taxon>
        <taxon>Pseudomonadati</taxon>
        <taxon>Pseudomonadota</taxon>
        <taxon>Gammaproteobacteria</taxon>
        <taxon>Alteromonadales</taxon>
        <taxon>Ferrimonadaceae</taxon>
        <taxon>Ferrimonas</taxon>
    </lineage>
</organism>
<dbReference type="InterPro" id="IPR019660">
    <property type="entry name" value="Put_sensory_transdc_reg_YbjN"/>
</dbReference>
<dbReference type="Proteomes" id="UP001499988">
    <property type="component" value="Unassembled WGS sequence"/>
</dbReference>
<accession>A0ABP9FHW9</accession>
<proteinExistence type="predicted"/>
<comment type="caution">
    <text evidence="1">The sequence shown here is derived from an EMBL/GenBank/DDBJ whole genome shotgun (WGS) entry which is preliminary data.</text>
</comment>